<feature type="transmembrane region" description="Helical" evidence="1">
    <location>
        <begin position="52"/>
        <end position="72"/>
    </location>
</feature>
<organism evidence="2 3">
    <name type="scientific">Streptacidiphilus cavernicola</name>
    <dbReference type="NCBI Taxonomy" id="3342716"/>
    <lineage>
        <taxon>Bacteria</taxon>
        <taxon>Bacillati</taxon>
        <taxon>Actinomycetota</taxon>
        <taxon>Actinomycetes</taxon>
        <taxon>Kitasatosporales</taxon>
        <taxon>Streptomycetaceae</taxon>
        <taxon>Streptacidiphilus</taxon>
    </lineage>
</organism>
<accession>A0ABV6W096</accession>
<dbReference type="Proteomes" id="UP001592531">
    <property type="component" value="Unassembled WGS sequence"/>
</dbReference>
<gene>
    <name evidence="2" type="ORF">ACEZDE_22625</name>
</gene>
<name>A0ABV6W096_9ACTN</name>
<feature type="transmembrane region" description="Helical" evidence="1">
    <location>
        <begin position="78"/>
        <end position="100"/>
    </location>
</feature>
<dbReference type="RefSeq" id="WP_380538686.1">
    <property type="nucleotide sequence ID" value="NZ_JBHFAB010000018.1"/>
</dbReference>
<keyword evidence="1" id="KW-0472">Membrane</keyword>
<reference evidence="2 3" key="1">
    <citation type="submission" date="2024-09" db="EMBL/GenBank/DDBJ databases">
        <authorList>
            <person name="Lee S.D."/>
        </authorList>
    </citation>
    <scope>NUCLEOTIDE SEQUENCE [LARGE SCALE GENOMIC DNA]</scope>
    <source>
        <strain evidence="2 3">N8-3</strain>
    </source>
</reference>
<dbReference type="EMBL" id="JBHFAB010000018">
    <property type="protein sequence ID" value="MFC1419404.1"/>
    <property type="molecule type" value="Genomic_DNA"/>
</dbReference>
<proteinExistence type="predicted"/>
<keyword evidence="3" id="KW-1185">Reference proteome</keyword>
<comment type="caution">
    <text evidence="2">The sequence shown here is derived from an EMBL/GenBank/DDBJ whole genome shotgun (WGS) entry which is preliminary data.</text>
</comment>
<sequence length="117" mass="12658">MDGPTLSRRELQMLAGIEERLRADAELDRRLRTMKLHRARHLWHVVRAEREITILVLLASAGVLLAVGVPAVRPASAVVAGGLVLLILAGAVAVSGPLLLARRRRPSHAAPSWEEAA</sequence>
<keyword evidence="1" id="KW-1133">Transmembrane helix</keyword>
<evidence type="ECO:0000313" key="3">
    <source>
        <dbReference type="Proteomes" id="UP001592531"/>
    </source>
</evidence>
<evidence type="ECO:0000256" key="1">
    <source>
        <dbReference type="SAM" id="Phobius"/>
    </source>
</evidence>
<evidence type="ECO:0000313" key="2">
    <source>
        <dbReference type="EMBL" id="MFC1419404.1"/>
    </source>
</evidence>
<protein>
    <recommendedName>
        <fullName evidence="4">DUF3040 domain-containing protein</fullName>
    </recommendedName>
</protein>
<evidence type="ECO:0008006" key="4">
    <source>
        <dbReference type="Google" id="ProtNLM"/>
    </source>
</evidence>
<keyword evidence="1" id="KW-0812">Transmembrane</keyword>